<proteinExistence type="predicted"/>
<sequence>PSDRLHFEDLARELGNELSIFHAANYDSYVSSLSLQDQSLWTATKRLLNYHSIFSPLRQQDNSWARSDEEKAEVFCSHISSVFHPFSDSDPVRTSRVYEFLDSPLPLSLPPRSFTPSEVPKKVPTGSSPY</sequence>
<evidence type="ECO:0000313" key="2">
    <source>
        <dbReference type="EMBL" id="KAL1139204.1"/>
    </source>
</evidence>
<gene>
    <name evidence="2" type="ORF">AAG570_009263</name>
</gene>
<keyword evidence="3" id="KW-1185">Reference proteome</keyword>
<protein>
    <submittedName>
        <fullName evidence="2">Uncharacterized protein</fullName>
    </submittedName>
</protein>
<feature type="region of interest" description="Disordered" evidence="1">
    <location>
        <begin position="107"/>
        <end position="130"/>
    </location>
</feature>
<feature type="non-terminal residue" evidence="2">
    <location>
        <position position="1"/>
    </location>
</feature>
<dbReference type="EMBL" id="JBFDAA010000003">
    <property type="protein sequence ID" value="KAL1139204.1"/>
    <property type="molecule type" value="Genomic_DNA"/>
</dbReference>
<reference evidence="2 3" key="1">
    <citation type="submission" date="2024-07" db="EMBL/GenBank/DDBJ databases">
        <title>Chromosome-level genome assembly of the water stick insect Ranatra chinensis (Heteroptera: Nepidae).</title>
        <authorList>
            <person name="Liu X."/>
        </authorList>
    </citation>
    <scope>NUCLEOTIDE SEQUENCE [LARGE SCALE GENOMIC DNA]</scope>
    <source>
        <strain evidence="2">Cailab_2021Rc</strain>
        <tissue evidence="2">Muscle</tissue>
    </source>
</reference>
<accession>A0ABD0YVE9</accession>
<evidence type="ECO:0000313" key="3">
    <source>
        <dbReference type="Proteomes" id="UP001558652"/>
    </source>
</evidence>
<dbReference type="AlphaFoldDB" id="A0ABD0YVE9"/>
<name>A0ABD0YVE9_9HEMI</name>
<dbReference type="Proteomes" id="UP001558652">
    <property type="component" value="Unassembled WGS sequence"/>
</dbReference>
<comment type="caution">
    <text evidence="2">The sequence shown here is derived from an EMBL/GenBank/DDBJ whole genome shotgun (WGS) entry which is preliminary data.</text>
</comment>
<evidence type="ECO:0000256" key="1">
    <source>
        <dbReference type="SAM" id="MobiDB-lite"/>
    </source>
</evidence>
<feature type="compositionally biased region" description="Low complexity" evidence="1">
    <location>
        <begin position="107"/>
        <end position="117"/>
    </location>
</feature>
<organism evidence="2 3">
    <name type="scientific">Ranatra chinensis</name>
    <dbReference type="NCBI Taxonomy" id="642074"/>
    <lineage>
        <taxon>Eukaryota</taxon>
        <taxon>Metazoa</taxon>
        <taxon>Ecdysozoa</taxon>
        <taxon>Arthropoda</taxon>
        <taxon>Hexapoda</taxon>
        <taxon>Insecta</taxon>
        <taxon>Pterygota</taxon>
        <taxon>Neoptera</taxon>
        <taxon>Paraneoptera</taxon>
        <taxon>Hemiptera</taxon>
        <taxon>Heteroptera</taxon>
        <taxon>Panheteroptera</taxon>
        <taxon>Nepomorpha</taxon>
        <taxon>Nepidae</taxon>
        <taxon>Ranatrinae</taxon>
        <taxon>Ranatra</taxon>
    </lineage>
</organism>